<dbReference type="CDD" id="cd12148">
    <property type="entry name" value="fungal_TF_MHR"/>
    <property type="match status" value="1"/>
</dbReference>
<feature type="domain" description="Zn(2)-C6 fungal-type" evidence="6">
    <location>
        <begin position="22"/>
        <end position="51"/>
    </location>
</feature>
<keyword evidence="3" id="KW-0539">Nucleus</keyword>
<dbReference type="GO" id="GO:0006351">
    <property type="term" value="P:DNA-templated transcription"/>
    <property type="evidence" value="ECO:0007669"/>
    <property type="project" value="InterPro"/>
</dbReference>
<dbReference type="PANTHER" id="PTHR31001">
    <property type="entry name" value="UNCHARACTERIZED TRANSCRIPTIONAL REGULATORY PROTEIN"/>
    <property type="match status" value="1"/>
</dbReference>
<feature type="coiled-coil region" evidence="4">
    <location>
        <begin position="62"/>
        <end position="96"/>
    </location>
</feature>
<keyword evidence="4" id="KW-0175">Coiled coil</keyword>
<dbReference type="PANTHER" id="PTHR31001:SF56">
    <property type="entry name" value="ZN(2)-C6 FUNGAL-TYPE DOMAIN-CONTAINING PROTEIN"/>
    <property type="match status" value="1"/>
</dbReference>
<evidence type="ECO:0000256" key="4">
    <source>
        <dbReference type="SAM" id="Coils"/>
    </source>
</evidence>
<evidence type="ECO:0000256" key="5">
    <source>
        <dbReference type="SAM" id="MobiDB-lite"/>
    </source>
</evidence>
<organism evidence="8 9">
    <name type="scientific">Panaeolus cyanescens</name>
    <dbReference type="NCBI Taxonomy" id="181874"/>
    <lineage>
        <taxon>Eukaryota</taxon>
        <taxon>Fungi</taxon>
        <taxon>Dikarya</taxon>
        <taxon>Basidiomycota</taxon>
        <taxon>Agaricomycotina</taxon>
        <taxon>Agaricomycetes</taxon>
        <taxon>Agaricomycetidae</taxon>
        <taxon>Agaricales</taxon>
        <taxon>Agaricineae</taxon>
        <taxon>Galeropsidaceae</taxon>
        <taxon>Panaeolus</taxon>
    </lineage>
</organism>
<keyword evidence="2" id="KW-0479">Metal-binding</keyword>
<dbReference type="GO" id="GO:0008270">
    <property type="term" value="F:zinc ion binding"/>
    <property type="evidence" value="ECO:0007669"/>
    <property type="project" value="InterPro"/>
</dbReference>
<dbReference type="PROSITE" id="PS50048">
    <property type="entry name" value="ZN2_CY6_FUNGAL_2"/>
    <property type="match status" value="1"/>
</dbReference>
<name>A0A409V9E4_9AGAR</name>
<keyword evidence="9" id="KW-1185">Reference proteome</keyword>
<dbReference type="InterPro" id="IPR007219">
    <property type="entry name" value="XnlR_reg_dom"/>
</dbReference>
<gene>
    <name evidence="8" type="ORF">CVT24_006768</name>
</gene>
<dbReference type="STRING" id="181874.A0A409V9E4"/>
<evidence type="ECO:0000256" key="2">
    <source>
        <dbReference type="ARBA" id="ARBA00022723"/>
    </source>
</evidence>
<dbReference type="InterPro" id="IPR001138">
    <property type="entry name" value="Zn2Cys6_DnaBD"/>
</dbReference>
<evidence type="ECO:0000259" key="6">
    <source>
        <dbReference type="PROSITE" id="PS50048"/>
    </source>
</evidence>
<dbReference type="InParanoid" id="A0A409V9E4"/>
<dbReference type="GO" id="GO:0005634">
    <property type="term" value="C:nucleus"/>
    <property type="evidence" value="ECO:0007669"/>
    <property type="project" value="UniProtKB-SubCell"/>
</dbReference>
<dbReference type="InterPro" id="IPR017896">
    <property type="entry name" value="4Fe4S_Fe-S-bd"/>
</dbReference>
<reference evidence="8 9" key="1">
    <citation type="journal article" date="2018" name="Evol. Lett.">
        <title>Horizontal gene cluster transfer increased hallucinogenic mushroom diversity.</title>
        <authorList>
            <person name="Reynolds H.T."/>
            <person name="Vijayakumar V."/>
            <person name="Gluck-Thaler E."/>
            <person name="Korotkin H.B."/>
            <person name="Matheny P.B."/>
            <person name="Slot J.C."/>
        </authorList>
    </citation>
    <scope>NUCLEOTIDE SEQUENCE [LARGE SCALE GENOMIC DNA]</scope>
    <source>
        <strain evidence="8 9">2629</strain>
    </source>
</reference>
<dbReference type="PROSITE" id="PS00463">
    <property type="entry name" value="ZN2_CY6_FUNGAL_1"/>
    <property type="match status" value="1"/>
</dbReference>
<sequence length="645" mass="71757">MRSNRSSAPVAASADATKIGTSCAECRRSKLKCDRSFPCQSCIRRGCANICPDGTMPATKGNKALVVRAQKLTEEVDELKSRIHELEAALENARLNDPTATSAHGYQYHGSPSLSPIEPGPSAASSQGLPRLSSAINDLVSAFPLGQKNHSYSSNPVSSEELLRDILANLYPSGEDPFLADMVSHKLSVFFATIALGILCDRGDDAKMKSEHYHNLARAALSFESLSTTASCATIQAIFLVTRLTQKAHSCVSEECWLLNGINNRLIHKLGLHHEGYASSVEERQRQAARRAFWEVVSWDAWACFISDRPGYFSLKHVNWSIWRYKFTTCCVTLTLDYTLSYRDPPYSAIIDVDHKIRAFPLPTEVPAQAMQTGGSTEWSSDAFTAAQEFATLSVVEATLICLHKKYFIQAMCLDPNDPFSTEYQVSARTTLHSASRIINGMIKLYQQHARELNLTWFLWAPVFISTNVLRDLTIRCPRCPVSKNALQLYEKAMALYEDAMAGISEGPLAKLRAFYGKACVAVSMADNFPNPVMQTPVLHSALTVPESSGLGARSQRRYPSPMDTLRSQTPHHGFQEDQPSTSWMVPHSTNTATVNLLPESVYDSSIYVPESEFGYQQRWDASQQWEDFVAEFRVPDHELLDRSK</sequence>
<dbReference type="Pfam" id="PF04082">
    <property type="entry name" value="Fungal_trans"/>
    <property type="match status" value="1"/>
</dbReference>
<evidence type="ECO:0000256" key="3">
    <source>
        <dbReference type="ARBA" id="ARBA00023242"/>
    </source>
</evidence>
<dbReference type="Proteomes" id="UP000284842">
    <property type="component" value="Unassembled WGS sequence"/>
</dbReference>
<dbReference type="Pfam" id="PF00172">
    <property type="entry name" value="Zn_clus"/>
    <property type="match status" value="1"/>
</dbReference>
<comment type="subcellular location">
    <subcellularLocation>
        <location evidence="1">Nucleus</location>
    </subcellularLocation>
</comment>
<feature type="region of interest" description="Disordered" evidence="5">
    <location>
        <begin position="100"/>
        <end position="128"/>
    </location>
</feature>
<evidence type="ECO:0000313" key="9">
    <source>
        <dbReference type="Proteomes" id="UP000284842"/>
    </source>
</evidence>
<dbReference type="GO" id="GO:0003677">
    <property type="term" value="F:DNA binding"/>
    <property type="evidence" value="ECO:0007669"/>
    <property type="project" value="InterPro"/>
</dbReference>
<dbReference type="PROSITE" id="PS51379">
    <property type="entry name" value="4FE4S_FER_2"/>
    <property type="match status" value="1"/>
</dbReference>
<dbReference type="CDD" id="cd00067">
    <property type="entry name" value="GAL4"/>
    <property type="match status" value="1"/>
</dbReference>
<evidence type="ECO:0008006" key="10">
    <source>
        <dbReference type="Google" id="ProtNLM"/>
    </source>
</evidence>
<dbReference type="GO" id="GO:0000981">
    <property type="term" value="F:DNA-binding transcription factor activity, RNA polymerase II-specific"/>
    <property type="evidence" value="ECO:0007669"/>
    <property type="project" value="InterPro"/>
</dbReference>
<dbReference type="InterPro" id="IPR050613">
    <property type="entry name" value="Sec_Metabolite_Reg"/>
</dbReference>
<dbReference type="EMBL" id="NHTK01006126">
    <property type="protein sequence ID" value="PPQ63323.1"/>
    <property type="molecule type" value="Genomic_DNA"/>
</dbReference>
<dbReference type="SMART" id="SM00066">
    <property type="entry name" value="GAL4"/>
    <property type="match status" value="1"/>
</dbReference>
<protein>
    <recommendedName>
        <fullName evidence="10">Zn(2)-C6 fungal-type domain-containing protein</fullName>
    </recommendedName>
</protein>
<dbReference type="InterPro" id="IPR036864">
    <property type="entry name" value="Zn2-C6_fun-type_DNA-bd_sf"/>
</dbReference>
<evidence type="ECO:0000313" key="8">
    <source>
        <dbReference type="EMBL" id="PPQ63323.1"/>
    </source>
</evidence>
<feature type="compositionally biased region" description="Polar residues" evidence="5">
    <location>
        <begin position="100"/>
        <end position="114"/>
    </location>
</feature>
<dbReference type="SUPFAM" id="SSF57701">
    <property type="entry name" value="Zn2/Cys6 DNA-binding domain"/>
    <property type="match status" value="1"/>
</dbReference>
<accession>A0A409V9E4</accession>
<dbReference type="OrthoDB" id="424974at2759"/>
<comment type="caution">
    <text evidence="8">The sequence shown here is derived from an EMBL/GenBank/DDBJ whole genome shotgun (WGS) entry which is preliminary data.</text>
</comment>
<evidence type="ECO:0000256" key="1">
    <source>
        <dbReference type="ARBA" id="ARBA00004123"/>
    </source>
</evidence>
<proteinExistence type="predicted"/>
<evidence type="ECO:0000259" key="7">
    <source>
        <dbReference type="PROSITE" id="PS51379"/>
    </source>
</evidence>
<dbReference type="AlphaFoldDB" id="A0A409V9E4"/>
<dbReference type="Gene3D" id="4.10.240.10">
    <property type="entry name" value="Zn(2)-C6 fungal-type DNA-binding domain"/>
    <property type="match status" value="1"/>
</dbReference>
<feature type="domain" description="4Fe-4S ferredoxin-type" evidence="7">
    <location>
        <begin position="29"/>
        <end position="61"/>
    </location>
</feature>
<feature type="region of interest" description="Disordered" evidence="5">
    <location>
        <begin position="549"/>
        <end position="584"/>
    </location>
</feature>